<organism evidence="2 3">
    <name type="scientific">Colletotrichum gloeosporioides</name>
    <name type="common">Anthracnose fungus</name>
    <name type="synonym">Glomerella cingulata</name>
    <dbReference type="NCBI Taxonomy" id="474922"/>
    <lineage>
        <taxon>Eukaryota</taxon>
        <taxon>Fungi</taxon>
        <taxon>Dikarya</taxon>
        <taxon>Ascomycota</taxon>
        <taxon>Pezizomycotina</taxon>
        <taxon>Sordariomycetes</taxon>
        <taxon>Hypocreomycetidae</taxon>
        <taxon>Glomerellales</taxon>
        <taxon>Glomerellaceae</taxon>
        <taxon>Colletotrichum</taxon>
        <taxon>Colletotrichum gloeosporioides species complex</taxon>
    </lineage>
</organism>
<keyword evidence="3" id="KW-1185">Reference proteome</keyword>
<evidence type="ECO:0000313" key="3">
    <source>
        <dbReference type="Proteomes" id="UP000613401"/>
    </source>
</evidence>
<sequence>MSAFKFDIPEWIDGIDAEEGYEAKVEGPDDGFPQGRTPKSKLGDKRWTQREIAERGNQLCDLDLNAFENSDLATLYEHLMDLDEVLRHLHDDWPNKRYHVGDQVIRARVLSFEQVAARQPQVFLSTRMLQRHDHIRSIINRRPLGRKLSMNDLPMEIVERIIDHCEDHSNIVDHPDYIVTDYTVDEKELNTIKALRLTCHKLNELSSRHLIPSITVSPTIESLTRLEEVSRHEIFSKSVKRVQLIMGHYSQIHSEDPVMFANYALTTLFWAISAREPEGRGITPVVDILSAQENDRLLSLFDRIHKIISTPELGEFASREQAIRAAAAEMRRETVLWEAYSFYRLKYEEYQGLMDEDHFVRRAAEAFARLPKAHRLDVYDYNHEATDWRDKYVDSGGAMSYQSLMELLTTPMEWDRLAGTLSGPNPSVDALGKLLSALGRVGIRLKVLYMDITPPNDFKGLFPEEPEAREHARELMRDLEFLRLWTLPRQPMFALEDVDSGSFHMWPVRSDAMIESFDGFLGILLSSKKLEWLQLAFESLAFEARMRGAEYYVLPAVMKCREVCRPWRMDLQDIGLDSGKMDAFLGNTPFVLALQRPHMCRGTWTEALSIMRQKSNPDDVKEMRPPLGLPPDNYKVKGLLVRLLIFPNGAECNVISTEMAEYEKIFGTVGPDRRGEDGQAMDYMHHKRDDNPLSGYS</sequence>
<accession>A0A8H4CT24</accession>
<evidence type="ECO:0000313" key="2">
    <source>
        <dbReference type="EMBL" id="KAF3809604.1"/>
    </source>
</evidence>
<reference evidence="2" key="2">
    <citation type="submission" date="2020-03" db="EMBL/GenBank/DDBJ databases">
        <authorList>
            <person name="Fu F.-F."/>
            <person name="Chen J."/>
        </authorList>
    </citation>
    <scope>NUCLEOTIDE SEQUENCE</scope>
    <source>
        <strain evidence="2">Lc1</strain>
    </source>
</reference>
<dbReference type="EMBL" id="WVTB01000016">
    <property type="protein sequence ID" value="KAF3809604.1"/>
    <property type="molecule type" value="Genomic_DNA"/>
</dbReference>
<feature type="region of interest" description="Disordered" evidence="1">
    <location>
        <begin position="668"/>
        <end position="697"/>
    </location>
</feature>
<feature type="region of interest" description="Disordered" evidence="1">
    <location>
        <begin position="23"/>
        <end position="45"/>
    </location>
</feature>
<proteinExistence type="predicted"/>
<name>A0A8H4CT24_COLGL</name>
<protein>
    <submittedName>
        <fullName evidence="2">Uncharacterized protein</fullName>
    </submittedName>
</protein>
<dbReference type="RefSeq" id="XP_045268763.1">
    <property type="nucleotide sequence ID" value="XM_045412757.1"/>
</dbReference>
<dbReference type="AlphaFoldDB" id="A0A8H4CT24"/>
<dbReference type="GeneID" id="69020008"/>
<gene>
    <name evidence="2" type="ORF">GCG54_00012890</name>
</gene>
<comment type="caution">
    <text evidence="2">The sequence shown here is derived from an EMBL/GenBank/DDBJ whole genome shotgun (WGS) entry which is preliminary data.</text>
</comment>
<dbReference type="Proteomes" id="UP000613401">
    <property type="component" value="Unassembled WGS sequence"/>
</dbReference>
<reference evidence="2" key="1">
    <citation type="journal article" date="2020" name="Phytopathology">
        <title>Genome sequence and comparative analysis of Colletotrichum gloeosporioides isolated from Liriodendron leaves.</title>
        <authorList>
            <person name="Fu F.F."/>
            <person name="Hao Z."/>
            <person name="Wang P."/>
            <person name="Lu Y."/>
            <person name="Xue L.J."/>
            <person name="Wei G."/>
            <person name="Tian Y."/>
            <person name="Baishi H."/>
            <person name="Xu H."/>
            <person name="Shi J."/>
            <person name="Cheng T."/>
            <person name="Wang G."/>
            <person name="Yi Y."/>
            <person name="Chen J."/>
        </authorList>
    </citation>
    <scope>NUCLEOTIDE SEQUENCE</scope>
    <source>
        <strain evidence="2">Lc1</strain>
    </source>
</reference>
<feature type="compositionally biased region" description="Basic and acidic residues" evidence="1">
    <location>
        <begin position="671"/>
        <end position="691"/>
    </location>
</feature>
<evidence type="ECO:0000256" key="1">
    <source>
        <dbReference type="SAM" id="MobiDB-lite"/>
    </source>
</evidence>